<evidence type="ECO:0000256" key="3">
    <source>
        <dbReference type="ARBA" id="ARBA00022525"/>
    </source>
</evidence>
<dbReference type="InterPro" id="IPR008757">
    <property type="entry name" value="Peptidase_M6-like_domain"/>
</dbReference>
<keyword evidence="6 11" id="KW-0732">Signal</keyword>
<dbReference type="PANTHER" id="PTHR13062:SF12">
    <property type="entry name" value="ALPHA-2-MACROGLOBULIN DOMAIN-CONTAINING PROTEIN"/>
    <property type="match status" value="1"/>
</dbReference>
<comment type="cofactor">
    <cofactor evidence="1">
        <name>Zn(2+)</name>
        <dbReference type="ChEBI" id="CHEBI:29105"/>
    </cofactor>
</comment>
<feature type="compositionally biased region" description="Low complexity" evidence="10">
    <location>
        <begin position="38"/>
        <end position="49"/>
    </location>
</feature>
<feature type="region of interest" description="Disordered" evidence="10">
    <location>
        <begin position="551"/>
        <end position="574"/>
    </location>
</feature>
<keyword evidence="15" id="KW-1185">Reference proteome</keyword>
<accession>A0ABT4CFK5</accession>
<dbReference type="Pfam" id="PF20774">
    <property type="entry name" value="InhA-like_VEG"/>
    <property type="match status" value="1"/>
</dbReference>
<sequence length="832" mass="90452">MTHLARRTTRAAALATTAGLVAAGLLMGAPTNAEPGTAADPASEAALEAPADERAQEGHEPRHPLKIKEKRDEQRKAALERVMRGKSPFPKGTPKGQQIPLEREGTDKIFVVLAEFGNQRYPGAGSTACGAGCFTDTPPFKLPSPQPTTYDGPLHNQIPEPDRTKDNSTIWQEDFNREHYEDMYFNRMKEYYETQSSGRYSIEGDVTEWVKVPYNQALYGRGYCGTPLGAAVTSCASTKALVRDAMAVWVDNQLKSGQTMDQVRAYLKTFDQQDRYDVDGDGNYDEPDGFIDHFQIVHAGGDEAASDPIYGSDAIWSHRWYSNLQAGGPGGQTGVNIGSNGGAFGLGNTAANPVPNNPTGVWVGDYTIQPENGGLGVFAHEYAHDLGLPDLYDTSGNTGGGENSTAFWTLMSSGSNIGDGGDTTGDAPVDMGVWELLQLGWLDEQGGNGPFYDLVQPGERKEVRLGKNVPASTGGAQALVSVLPDLTRDRALGKPFAGQQMFWSGEGDNLRTTMTKTGVTGSSFTAKVDYVIETDWDYAYLEASTDGGTTWKTVPTNRSTNTNPNTQNEGNGITGTSGGWVDLTATLPAGTNAVRLRYWTDVAAVERGLFVDDIAIDGKPIGTAETDEGWVLDGFKRTTGTEVEKFFNAYIAENRQYDGYDTSLKTAYNFGWLQTQPDRVQLFPYQNGVLINYWNTMYGDNNVSTHPGAGEILPIDAHPELTHWSDGTLLRPRFLSYDSTFGPEATDAISLQEEYLVNGTVQTRTGTVASKPAVPLFDDMKTWWYGSDEHGGATHPGRYKPGWYSVNPPKTGTTMRVEGFQGNGTVKVRVNW</sequence>
<feature type="compositionally biased region" description="Low complexity" evidence="10">
    <location>
        <begin position="553"/>
        <end position="568"/>
    </location>
</feature>
<protein>
    <submittedName>
        <fullName evidence="14">Immune inhibitor A</fullName>
    </submittedName>
</protein>
<feature type="region of interest" description="Disordered" evidence="10">
    <location>
        <begin position="31"/>
        <end position="75"/>
    </location>
</feature>
<name>A0ABT4CFK5_9ACTN</name>
<comment type="subcellular location">
    <subcellularLocation>
        <location evidence="2">Secreted</location>
    </subcellularLocation>
</comment>
<organism evidence="14 15">
    <name type="scientific">Nocardioides pini</name>
    <dbReference type="NCBI Taxonomy" id="2975053"/>
    <lineage>
        <taxon>Bacteria</taxon>
        <taxon>Bacillati</taxon>
        <taxon>Actinomycetota</taxon>
        <taxon>Actinomycetes</taxon>
        <taxon>Propionibacteriales</taxon>
        <taxon>Nocardioidaceae</taxon>
        <taxon>Nocardioides</taxon>
    </lineage>
</organism>
<evidence type="ECO:0000259" key="12">
    <source>
        <dbReference type="Pfam" id="PF05547"/>
    </source>
</evidence>
<evidence type="ECO:0000256" key="10">
    <source>
        <dbReference type="SAM" id="MobiDB-lite"/>
    </source>
</evidence>
<dbReference type="SUPFAM" id="SSF55486">
    <property type="entry name" value="Metalloproteases ('zincins'), catalytic domain"/>
    <property type="match status" value="1"/>
</dbReference>
<reference evidence="14" key="1">
    <citation type="submission" date="2022-08" db="EMBL/GenBank/DDBJ databases">
        <title>Genome sequencing of Nocardioides sp. STR2.</title>
        <authorList>
            <person name="So Y."/>
        </authorList>
    </citation>
    <scope>NUCLEOTIDE SEQUENCE</scope>
    <source>
        <strain evidence="14">STR2</strain>
    </source>
</reference>
<evidence type="ECO:0000256" key="9">
    <source>
        <dbReference type="ARBA" id="ARBA00023049"/>
    </source>
</evidence>
<evidence type="ECO:0000313" key="15">
    <source>
        <dbReference type="Proteomes" id="UP001074726"/>
    </source>
</evidence>
<evidence type="ECO:0000256" key="11">
    <source>
        <dbReference type="SAM" id="SignalP"/>
    </source>
</evidence>
<evidence type="ECO:0000256" key="1">
    <source>
        <dbReference type="ARBA" id="ARBA00001947"/>
    </source>
</evidence>
<dbReference type="Pfam" id="PF20773">
    <property type="entry name" value="InhA-like_MAM"/>
    <property type="match status" value="1"/>
</dbReference>
<keyword evidence="4" id="KW-0645">Protease</keyword>
<dbReference type="RefSeq" id="WP_268112699.1">
    <property type="nucleotide sequence ID" value="NZ_JAPPUX010000004.1"/>
</dbReference>
<feature type="compositionally biased region" description="Basic and acidic residues" evidence="10">
    <location>
        <begin position="51"/>
        <end position="75"/>
    </location>
</feature>
<keyword evidence="5" id="KW-0479">Metal-binding</keyword>
<evidence type="ECO:0000256" key="2">
    <source>
        <dbReference type="ARBA" id="ARBA00004613"/>
    </source>
</evidence>
<comment type="caution">
    <text evidence="14">The sequence shown here is derived from an EMBL/GenBank/DDBJ whole genome shotgun (WGS) entry which is preliminary data.</text>
</comment>
<dbReference type="EMBL" id="JAPPUX010000004">
    <property type="protein sequence ID" value="MCY4727760.1"/>
    <property type="molecule type" value="Genomic_DNA"/>
</dbReference>
<feature type="domain" description="Peptidase M6-like" evidence="12">
    <location>
        <begin position="103"/>
        <end position="441"/>
    </location>
</feature>
<evidence type="ECO:0000256" key="4">
    <source>
        <dbReference type="ARBA" id="ARBA00022670"/>
    </source>
</evidence>
<keyword evidence="9" id="KW-0482">Metalloprotease</keyword>
<evidence type="ECO:0000259" key="13">
    <source>
        <dbReference type="Pfam" id="PF20774"/>
    </source>
</evidence>
<dbReference type="InterPro" id="IPR048665">
    <property type="entry name" value="InhA-like_VEG"/>
</dbReference>
<evidence type="ECO:0000256" key="5">
    <source>
        <dbReference type="ARBA" id="ARBA00022723"/>
    </source>
</evidence>
<gene>
    <name evidence="14" type="ORF">NYO98_15840</name>
</gene>
<feature type="domain" description="Immune inhibitor A-like metallopeptidase VEG" evidence="13">
    <location>
        <begin position="649"/>
        <end position="782"/>
    </location>
</feature>
<dbReference type="Pfam" id="PF05547">
    <property type="entry name" value="Peptidase_M6"/>
    <property type="match status" value="1"/>
</dbReference>
<evidence type="ECO:0000313" key="14">
    <source>
        <dbReference type="EMBL" id="MCY4727760.1"/>
    </source>
</evidence>
<dbReference type="PANTHER" id="PTHR13062">
    <property type="entry name" value="COLLAGENASE"/>
    <property type="match status" value="1"/>
</dbReference>
<proteinExistence type="predicted"/>
<feature type="chain" id="PRO_5045330328" evidence="11">
    <location>
        <begin position="34"/>
        <end position="832"/>
    </location>
</feature>
<dbReference type="Proteomes" id="UP001074726">
    <property type="component" value="Unassembled WGS sequence"/>
</dbReference>
<evidence type="ECO:0000256" key="8">
    <source>
        <dbReference type="ARBA" id="ARBA00022833"/>
    </source>
</evidence>
<keyword evidence="7" id="KW-0378">Hydrolase</keyword>
<dbReference type="Gene3D" id="2.60.120.260">
    <property type="entry name" value="Galactose-binding domain-like"/>
    <property type="match status" value="1"/>
</dbReference>
<evidence type="ECO:0000256" key="7">
    <source>
        <dbReference type="ARBA" id="ARBA00022801"/>
    </source>
</evidence>
<dbReference type="NCBIfam" id="TIGR03296">
    <property type="entry name" value="M6dom_TIGR03296"/>
    <property type="match status" value="1"/>
</dbReference>
<evidence type="ECO:0000256" key="6">
    <source>
        <dbReference type="ARBA" id="ARBA00022729"/>
    </source>
</evidence>
<keyword evidence="3" id="KW-0964">Secreted</keyword>
<feature type="signal peptide" evidence="11">
    <location>
        <begin position="1"/>
        <end position="33"/>
    </location>
</feature>
<keyword evidence="8" id="KW-0862">Zinc</keyword>